<reference evidence="1 2" key="1">
    <citation type="submission" date="2018-08" db="EMBL/GenBank/DDBJ databases">
        <title>A genome reference for cultivated species of the human gut microbiota.</title>
        <authorList>
            <person name="Zou Y."/>
            <person name="Xue W."/>
            <person name="Luo G."/>
        </authorList>
    </citation>
    <scope>NUCLEOTIDE SEQUENCE [LARGE SCALE GENOMIC DNA]</scope>
    <source>
        <strain evidence="1 2">OF03-11</strain>
    </source>
</reference>
<dbReference type="Proteomes" id="UP000284434">
    <property type="component" value="Unassembled WGS sequence"/>
</dbReference>
<evidence type="ECO:0000313" key="1">
    <source>
        <dbReference type="EMBL" id="RGY02168.1"/>
    </source>
</evidence>
<evidence type="ECO:0000313" key="2">
    <source>
        <dbReference type="Proteomes" id="UP000284434"/>
    </source>
</evidence>
<organism evidence="1 2">
    <name type="scientific">Odoribacter splanchnicus</name>
    <dbReference type="NCBI Taxonomy" id="28118"/>
    <lineage>
        <taxon>Bacteria</taxon>
        <taxon>Pseudomonadati</taxon>
        <taxon>Bacteroidota</taxon>
        <taxon>Bacteroidia</taxon>
        <taxon>Bacteroidales</taxon>
        <taxon>Odoribacteraceae</taxon>
        <taxon>Odoribacter</taxon>
    </lineage>
</organism>
<sequence>MKTILLILTLIITNEVYSQTFKVSDLKIYGLSDEETQKKKKDGLGAKIELIFYEKSVKVIIYEQNGEIDDEVVLDQDDKNKNRYVNIQKDARSTLKIELTLNTIINYIHSATLSTSWKKVDSYGRSYKEGSIDITLKRD</sequence>
<proteinExistence type="predicted"/>
<dbReference type="AlphaFoldDB" id="A0A413I438"/>
<gene>
    <name evidence="1" type="ORF">DXA53_19805</name>
</gene>
<protein>
    <submittedName>
        <fullName evidence="1">Uncharacterized protein</fullName>
    </submittedName>
</protein>
<accession>A0A413I438</accession>
<comment type="caution">
    <text evidence="1">The sequence shown here is derived from an EMBL/GenBank/DDBJ whole genome shotgun (WGS) entry which is preliminary data.</text>
</comment>
<name>A0A413I438_9BACT</name>
<dbReference type="EMBL" id="QSCO01000050">
    <property type="protein sequence ID" value="RGY02168.1"/>
    <property type="molecule type" value="Genomic_DNA"/>
</dbReference>
<dbReference type="RefSeq" id="WP_118104967.1">
    <property type="nucleotide sequence ID" value="NZ_JADMYR010000069.1"/>
</dbReference>